<dbReference type="Gene3D" id="3.30.1150.10">
    <property type="match status" value="1"/>
</dbReference>
<keyword evidence="4 5" id="KW-0472">Membrane</keyword>
<evidence type="ECO:0000256" key="2">
    <source>
        <dbReference type="ARBA" id="ARBA00022692"/>
    </source>
</evidence>
<dbReference type="Pfam" id="PF05569">
    <property type="entry name" value="Peptidase_M56"/>
    <property type="match status" value="1"/>
</dbReference>
<evidence type="ECO:0000256" key="1">
    <source>
        <dbReference type="ARBA" id="ARBA00004167"/>
    </source>
</evidence>
<keyword evidence="3 5" id="KW-1133">Transmembrane helix</keyword>
<organism evidence="7 8">
    <name type="scientific">Luteimonas soli</name>
    <dbReference type="NCBI Taxonomy" id="1648966"/>
    <lineage>
        <taxon>Bacteria</taxon>
        <taxon>Pseudomonadati</taxon>
        <taxon>Pseudomonadota</taxon>
        <taxon>Gammaproteobacteria</taxon>
        <taxon>Lysobacterales</taxon>
        <taxon>Lysobacteraceae</taxon>
        <taxon>Luteimonas</taxon>
    </lineage>
</organism>
<comment type="caution">
    <text evidence="7">The sequence shown here is derived from an EMBL/GenBank/DDBJ whole genome shotgun (WGS) entry which is preliminary data.</text>
</comment>
<comment type="function">
    <text evidence="5">Interacts with outer membrane receptor proteins that carry out high-affinity binding and energy dependent uptake into the periplasmic space of specific substrates. It could act to transduce energy from the cytoplasmic membrane to specific energy-requiring processes in the outer membrane, resulting in the release into the periplasm of ligands bound by these outer membrane proteins.</text>
</comment>
<dbReference type="PANTHER" id="PTHR34978:SF3">
    <property type="entry name" value="SLR0241 PROTEIN"/>
    <property type="match status" value="1"/>
</dbReference>
<dbReference type="PANTHER" id="PTHR34978">
    <property type="entry name" value="POSSIBLE SENSOR-TRANSDUCER PROTEIN BLAR"/>
    <property type="match status" value="1"/>
</dbReference>
<comment type="similarity">
    <text evidence="5">Belongs to the TonB family.</text>
</comment>
<dbReference type="CDD" id="cd07341">
    <property type="entry name" value="M56_BlaR1_MecR1_like"/>
    <property type="match status" value="1"/>
</dbReference>
<evidence type="ECO:0000313" key="8">
    <source>
        <dbReference type="Proteomes" id="UP001595705"/>
    </source>
</evidence>
<name>A0ABV7XPF7_9GAMM</name>
<keyword evidence="8" id="KW-1185">Reference proteome</keyword>
<dbReference type="InterPro" id="IPR003538">
    <property type="entry name" value="TonB"/>
</dbReference>
<evidence type="ECO:0000256" key="4">
    <source>
        <dbReference type="ARBA" id="ARBA00023136"/>
    </source>
</evidence>
<dbReference type="InterPro" id="IPR037682">
    <property type="entry name" value="TonB_C"/>
</dbReference>
<dbReference type="NCBIfam" id="TIGR01352">
    <property type="entry name" value="tonB_Cterm"/>
    <property type="match status" value="1"/>
</dbReference>
<comment type="caution">
    <text evidence="5">Lacks conserved residue(s) required for the propagation of feature annotation.</text>
</comment>
<keyword evidence="2 5" id="KW-0812">Transmembrane</keyword>
<evidence type="ECO:0000259" key="6">
    <source>
        <dbReference type="PROSITE" id="PS52015"/>
    </source>
</evidence>
<comment type="subcellular location">
    <subcellularLocation>
        <location evidence="5">Cell inner membrane</location>
        <topology evidence="5">Single-pass membrane protein</topology>
        <orientation evidence="5">Periplasmic side</orientation>
    </subcellularLocation>
    <subcellularLocation>
        <location evidence="1">Membrane</location>
        <topology evidence="1">Single-pass membrane protein</topology>
    </subcellularLocation>
</comment>
<dbReference type="EMBL" id="JBHRYA010000007">
    <property type="protein sequence ID" value="MFC3716729.1"/>
    <property type="molecule type" value="Genomic_DNA"/>
</dbReference>
<proteinExistence type="inferred from homology"/>
<feature type="domain" description="TonB C-terminal" evidence="6">
    <location>
        <begin position="401"/>
        <end position="497"/>
    </location>
</feature>
<dbReference type="PROSITE" id="PS52015">
    <property type="entry name" value="TONB_CTD"/>
    <property type="match status" value="1"/>
</dbReference>
<feature type="transmembrane region" description="Helical" evidence="5">
    <location>
        <begin position="6"/>
        <end position="27"/>
    </location>
</feature>
<dbReference type="InterPro" id="IPR006260">
    <property type="entry name" value="TonB/TolA_C"/>
</dbReference>
<feature type="transmembrane region" description="Helical" evidence="5">
    <location>
        <begin position="271"/>
        <end position="290"/>
    </location>
</feature>
<feature type="transmembrane region" description="Helical" evidence="5">
    <location>
        <begin position="89"/>
        <end position="110"/>
    </location>
</feature>
<dbReference type="RefSeq" id="WP_386744092.1">
    <property type="nucleotide sequence ID" value="NZ_JBHRYA010000007.1"/>
</dbReference>
<keyword evidence="5" id="KW-1003">Cell membrane</keyword>
<evidence type="ECO:0000313" key="7">
    <source>
        <dbReference type="EMBL" id="MFC3716729.1"/>
    </source>
</evidence>
<keyword evidence="5" id="KW-0813">Transport</keyword>
<dbReference type="InterPro" id="IPR052173">
    <property type="entry name" value="Beta-lactam_resp_regulator"/>
</dbReference>
<keyword evidence="5" id="KW-0997">Cell inner membrane</keyword>
<reference evidence="8" key="1">
    <citation type="journal article" date="2019" name="Int. J. Syst. Evol. Microbiol.">
        <title>The Global Catalogue of Microorganisms (GCM) 10K type strain sequencing project: providing services to taxonomists for standard genome sequencing and annotation.</title>
        <authorList>
            <consortium name="The Broad Institute Genomics Platform"/>
            <consortium name="The Broad Institute Genome Sequencing Center for Infectious Disease"/>
            <person name="Wu L."/>
            <person name="Ma J."/>
        </authorList>
    </citation>
    <scope>NUCLEOTIDE SEQUENCE [LARGE SCALE GENOMIC DNA]</scope>
    <source>
        <strain evidence="8">KCTC 42441</strain>
    </source>
</reference>
<gene>
    <name evidence="7" type="ORF">ACFONC_11265</name>
</gene>
<evidence type="ECO:0000256" key="5">
    <source>
        <dbReference type="RuleBase" id="RU362123"/>
    </source>
</evidence>
<protein>
    <recommendedName>
        <fullName evidence="5">Protein TonB</fullName>
    </recommendedName>
</protein>
<evidence type="ECO:0000256" key="3">
    <source>
        <dbReference type="ARBA" id="ARBA00022989"/>
    </source>
</evidence>
<keyword evidence="5" id="KW-0735">Signal-anchor</keyword>
<sequence>MTQAELFRWLVESTCASSAAIVLVLVLRRPLRSAFGANAAYLLWLLPPLAVLAASLPARVVRVVVSEAAGNVGVGRVGAGMPLDTTTPAVGWLLPAWFAGVAGFALWQFAVQRRFRRSLGALRMGADGHLRAEASAGLPAVVGLRARIVLPADFEARYGDDERALILAHERIHLARRDVLGNALLAALRCAYWFNPLAWLAADRFRRDQELACDETVVARHPRARRVYGEAMVKTQLSAMPAPLACHWFGGHPLKERIAMLKRPVPGPRRIFAGLATAAVVVAGASYAVWTMRPATRVIAGGDTSSPAAGASTIALSAVDRPVREIALEAAERAGIRVLNPQALAEKPVTMEFSSVSIETVMKIAAEESGLVASFDGGNVSFLASTEAIARGKTSTVADAGASVDIRSKNLAPPKYPAEAVAAKITGKVVVIVDVAADGSVSGVRVEKSQPAGVFDEATLEAVRKWTFEPAIKDGRPVAGRVRVPVDFAMDAPASAPAGGKA</sequence>
<dbReference type="InterPro" id="IPR008756">
    <property type="entry name" value="Peptidase_M56"/>
</dbReference>
<dbReference type="Proteomes" id="UP001595705">
    <property type="component" value="Unassembled WGS sequence"/>
</dbReference>
<accession>A0ABV7XPF7</accession>
<keyword evidence="5" id="KW-0653">Protein transport</keyword>
<dbReference type="PRINTS" id="PR01374">
    <property type="entry name" value="TONBPROTEIN"/>
</dbReference>
<feature type="transmembrane region" description="Helical" evidence="5">
    <location>
        <begin position="39"/>
        <end position="58"/>
    </location>
</feature>
<dbReference type="SUPFAM" id="SSF74653">
    <property type="entry name" value="TolA/TonB C-terminal domain"/>
    <property type="match status" value="1"/>
</dbReference>
<dbReference type="Pfam" id="PF03544">
    <property type="entry name" value="TonB_C"/>
    <property type="match status" value="1"/>
</dbReference>